<organism evidence="1">
    <name type="scientific">Chromera velia CCMP2878</name>
    <dbReference type="NCBI Taxonomy" id="1169474"/>
    <lineage>
        <taxon>Eukaryota</taxon>
        <taxon>Sar</taxon>
        <taxon>Alveolata</taxon>
        <taxon>Colpodellida</taxon>
        <taxon>Chromeraceae</taxon>
        <taxon>Chromera</taxon>
    </lineage>
</organism>
<evidence type="ECO:0000313" key="1">
    <source>
        <dbReference type="EMBL" id="CEM49721.1"/>
    </source>
</evidence>
<name>A0A0G4HYV3_9ALVE</name>
<proteinExistence type="predicted"/>
<dbReference type="AlphaFoldDB" id="A0A0G4HYV3"/>
<reference evidence="1" key="1">
    <citation type="submission" date="2014-11" db="EMBL/GenBank/DDBJ databases">
        <authorList>
            <person name="Otto D Thomas"/>
            <person name="Naeem Raeece"/>
        </authorList>
    </citation>
    <scope>NUCLEOTIDE SEQUENCE</scope>
</reference>
<dbReference type="PhylomeDB" id="A0A0G4HYV3"/>
<dbReference type="VEuPathDB" id="CryptoDB:Cvel_9571"/>
<protein>
    <submittedName>
        <fullName evidence="1">Uncharacterized protein</fullName>
    </submittedName>
</protein>
<gene>
    <name evidence="1" type="ORF">Cvel_9571</name>
</gene>
<dbReference type="EMBL" id="CDMZ01004431">
    <property type="protein sequence ID" value="CEM49721.1"/>
    <property type="molecule type" value="Genomic_DNA"/>
</dbReference>
<accession>A0A0G4HYV3</accession>
<sequence length="142" mass="15745">MAQVGFDLGRLGASVITAFALDGEATSGTYRDEVHGGLRKRKILMEARPYKLNGKHEAADIKGACKALWEALHHADHPRVYFWGLARQFKCVEVLKVDANLMAIAETLKKALLVGGWFPEGSEVHVVMLCTWKKVLQTSKLL</sequence>